<name>A0AAV0QS91_9ROSI</name>
<keyword evidence="4" id="KW-0539">Nucleus</keyword>
<dbReference type="GO" id="GO:0005634">
    <property type="term" value="C:nucleus"/>
    <property type="evidence" value="ECO:0007669"/>
    <property type="project" value="UniProtKB-SubCell"/>
</dbReference>
<dbReference type="GO" id="GO:0003700">
    <property type="term" value="F:DNA-binding transcription factor activity"/>
    <property type="evidence" value="ECO:0007669"/>
    <property type="project" value="InterPro"/>
</dbReference>
<dbReference type="InterPro" id="IPR009057">
    <property type="entry name" value="Homeodomain-like_sf"/>
</dbReference>
<evidence type="ECO:0000256" key="4">
    <source>
        <dbReference type="ARBA" id="ARBA00023242"/>
    </source>
</evidence>
<evidence type="ECO:0000256" key="1">
    <source>
        <dbReference type="ARBA" id="ARBA00004123"/>
    </source>
</evidence>
<accession>A0AAV0QS91</accession>
<reference evidence="5" key="1">
    <citation type="submission" date="2022-08" db="EMBL/GenBank/DDBJ databases">
        <authorList>
            <person name="Gutierrez-Valencia J."/>
        </authorList>
    </citation>
    <scope>NUCLEOTIDE SEQUENCE</scope>
</reference>
<dbReference type="InterPro" id="IPR044841">
    <property type="entry name" value="LUX/BOA-like"/>
</dbReference>
<dbReference type="EMBL" id="CAMGYJ010000010">
    <property type="protein sequence ID" value="CAI0547003.1"/>
    <property type="molecule type" value="Genomic_DNA"/>
</dbReference>
<organism evidence="5 6">
    <name type="scientific">Linum tenue</name>
    <dbReference type="NCBI Taxonomy" id="586396"/>
    <lineage>
        <taxon>Eukaryota</taxon>
        <taxon>Viridiplantae</taxon>
        <taxon>Streptophyta</taxon>
        <taxon>Embryophyta</taxon>
        <taxon>Tracheophyta</taxon>
        <taxon>Spermatophyta</taxon>
        <taxon>Magnoliopsida</taxon>
        <taxon>eudicotyledons</taxon>
        <taxon>Gunneridae</taxon>
        <taxon>Pentapetalae</taxon>
        <taxon>rosids</taxon>
        <taxon>fabids</taxon>
        <taxon>Malpighiales</taxon>
        <taxon>Linaceae</taxon>
        <taxon>Linum</taxon>
    </lineage>
</organism>
<proteinExistence type="predicted"/>
<dbReference type="InterPro" id="IPR006447">
    <property type="entry name" value="Myb_dom_plants"/>
</dbReference>
<evidence type="ECO:0000256" key="3">
    <source>
        <dbReference type="ARBA" id="ARBA00023163"/>
    </source>
</evidence>
<gene>
    <name evidence="5" type="ORF">LITE_LOCUS44192</name>
</gene>
<dbReference type="NCBIfam" id="TIGR01557">
    <property type="entry name" value="myb_SHAQKYF"/>
    <property type="match status" value="1"/>
</dbReference>
<dbReference type="PANTHER" id="PTHR31442:SF40">
    <property type="entry name" value="HOMEODOMAIN-LIKE SUPERFAMILY PROTEIN"/>
    <property type="match status" value="1"/>
</dbReference>
<protein>
    <submittedName>
        <fullName evidence="5">Uncharacterized protein</fullName>
    </submittedName>
</protein>
<dbReference type="SUPFAM" id="SSF46689">
    <property type="entry name" value="Homeodomain-like"/>
    <property type="match status" value="1"/>
</dbReference>
<keyword evidence="6" id="KW-1185">Reference proteome</keyword>
<dbReference type="Proteomes" id="UP001154282">
    <property type="component" value="Unassembled WGS sequence"/>
</dbReference>
<evidence type="ECO:0000313" key="5">
    <source>
        <dbReference type="EMBL" id="CAI0547003.1"/>
    </source>
</evidence>
<evidence type="ECO:0000313" key="6">
    <source>
        <dbReference type="Proteomes" id="UP001154282"/>
    </source>
</evidence>
<dbReference type="AlphaFoldDB" id="A0AAV0QS91"/>
<dbReference type="PANTHER" id="PTHR31442">
    <property type="entry name" value="HOMEODOMAIN-LIKE SUPERFAMILY PROTEIN-RELATED"/>
    <property type="match status" value="1"/>
</dbReference>
<comment type="caution">
    <text evidence="5">The sequence shown here is derived from an EMBL/GenBank/DDBJ whole genome shotgun (WGS) entry which is preliminary data.</text>
</comment>
<keyword evidence="3" id="KW-0804">Transcription</keyword>
<dbReference type="Gene3D" id="1.10.10.60">
    <property type="entry name" value="Homeodomain-like"/>
    <property type="match status" value="1"/>
</dbReference>
<sequence length="342" mass="38736">MAKEDDGGREFEDDGELHNSAKKRSKVVWTSSLHTRFLLAVNHIGLDKAVPKTILQFMGVPGLTRENIASHLQDRATINPICYSLTIFEETLQIPTKVFRDLVILQHAITLELHQKLEVMVTIKFQQEDGVRELKFSSDNARYGDIEMNNIVTQLPQYPNFSNELSQHTKQTTNLEVNAYDQQEVGVTKIAFSSDTSHHGSIEMNNLVTQLPHPSLSDELSQHTEQTIDLEELLDASSQEKDEVTKSTFSSDSQYDDVIQMNNLGSQLSDPIFSNELWDHIEQTTSQEVLLDAPVEGANDGQTIELNSNDSFLAEIEAILDNKDWADQFIECLHENKDWTSF</sequence>
<dbReference type="GO" id="GO:0003677">
    <property type="term" value="F:DNA binding"/>
    <property type="evidence" value="ECO:0007669"/>
    <property type="project" value="InterPro"/>
</dbReference>
<evidence type="ECO:0000256" key="2">
    <source>
        <dbReference type="ARBA" id="ARBA00023015"/>
    </source>
</evidence>
<comment type="subcellular location">
    <subcellularLocation>
        <location evidence="1">Nucleus</location>
    </subcellularLocation>
</comment>
<keyword evidence="2" id="KW-0805">Transcription regulation</keyword>
<dbReference type="FunFam" id="1.10.10.60:FF:000007">
    <property type="entry name" value="Two-component response regulator"/>
    <property type="match status" value="1"/>
</dbReference>